<dbReference type="AlphaFoldDB" id="A0AA36M3G5"/>
<proteinExistence type="predicted"/>
<dbReference type="CDD" id="cd20335">
    <property type="entry name" value="BRcat_RBR"/>
    <property type="match status" value="1"/>
</dbReference>
<evidence type="ECO:0008006" key="4">
    <source>
        <dbReference type="Google" id="ProtNLM"/>
    </source>
</evidence>
<dbReference type="Proteomes" id="UP001176961">
    <property type="component" value="Unassembled WGS sequence"/>
</dbReference>
<evidence type="ECO:0000256" key="1">
    <source>
        <dbReference type="SAM" id="MobiDB-lite"/>
    </source>
</evidence>
<evidence type="ECO:0000313" key="3">
    <source>
        <dbReference type="Proteomes" id="UP001176961"/>
    </source>
</evidence>
<dbReference type="PANTHER" id="PTHR31063">
    <property type="entry name" value="PROTEIN CBG08668"/>
    <property type="match status" value="1"/>
</dbReference>
<keyword evidence="3" id="KW-1185">Reference proteome</keyword>
<gene>
    <name evidence="2" type="ORF">CYNAS_LOCUS8896</name>
</gene>
<dbReference type="PANTHER" id="PTHR31063:SF3">
    <property type="entry name" value="ENHANCER OF POLYCOMB-LIKE PROTEIN"/>
    <property type="match status" value="1"/>
</dbReference>
<accession>A0AA36M3G5</accession>
<feature type="region of interest" description="Disordered" evidence="1">
    <location>
        <begin position="21"/>
        <end position="65"/>
    </location>
</feature>
<feature type="compositionally biased region" description="Basic residues" evidence="1">
    <location>
        <begin position="24"/>
        <end position="40"/>
    </location>
</feature>
<comment type="caution">
    <text evidence="2">The sequence shown here is derived from an EMBL/GenBank/DDBJ whole genome shotgun (WGS) entry which is preliminary data.</text>
</comment>
<dbReference type="SUPFAM" id="SSF57850">
    <property type="entry name" value="RING/U-box"/>
    <property type="match status" value="1"/>
</dbReference>
<sequence>MRGIKDESDAVKILYNIYSPPLLPHKKNRRPKQGKKKRIKVYGSKSRDSSDEELPEYSGDFSDSSLDCKEAEAYPRNKTLGDFLTFEEPKFSKEKVKLPSKSSEGSFELIIPKPAPLLDISETTNAGHIFEIVEVEVTNFDTLNLQEEVEHLLPFHCAAECFDDGRVSVRSRPNDKPVFALFFEKLEDKKKLRVRFNTDTPYAPPTTKKIRRVNTDIPYRPPTREALFAIFQQEQTFSSLFHNLIDFIFDSDQPDVIEDNSRFIEFKESFLPRTNSSSMAAAAVRSDRSDELAYIEPHYSTAGPLRSEETKEALLCRQCESSLHDDLFQTMDGFWCRECIASFVIHQLRLNQFPLQIPIVSSKCSSIYLLYAILPVPVISLIIKMSYRFLYSLDHPDCVFTNCPRCSLPQTVPKGNDFNTCSCTDCGCYWCYLCGWEPHWPMTCAEYKEWDKKWSVQYWYEKYNLDKNERLLRIKCYCGLLYGLSRYWFCYYQWAWQYRVHHKRGLKEGEDAQPVFLEPKKLIKKEYADICAAARNERFNATKGEEVEKVVNDIFPVDDAQGLVELRKLILFMTENCTAWLYLHRHEDNENLKHAVSQLYRAYLTFKEQILNLGTELNVRSEHLRQAVDEMVILFNRKLRKDEYIVIT</sequence>
<dbReference type="EMBL" id="CATQJL010000223">
    <property type="protein sequence ID" value="CAJ0596913.1"/>
    <property type="molecule type" value="Genomic_DNA"/>
</dbReference>
<organism evidence="2 3">
    <name type="scientific">Cylicocyclus nassatus</name>
    <name type="common">Nematode worm</name>
    <dbReference type="NCBI Taxonomy" id="53992"/>
    <lineage>
        <taxon>Eukaryota</taxon>
        <taxon>Metazoa</taxon>
        <taxon>Ecdysozoa</taxon>
        <taxon>Nematoda</taxon>
        <taxon>Chromadorea</taxon>
        <taxon>Rhabditida</taxon>
        <taxon>Rhabditina</taxon>
        <taxon>Rhabditomorpha</taxon>
        <taxon>Strongyloidea</taxon>
        <taxon>Strongylidae</taxon>
        <taxon>Cylicocyclus</taxon>
    </lineage>
</organism>
<evidence type="ECO:0000313" key="2">
    <source>
        <dbReference type="EMBL" id="CAJ0596913.1"/>
    </source>
</evidence>
<reference evidence="2" key="1">
    <citation type="submission" date="2023-07" db="EMBL/GenBank/DDBJ databases">
        <authorList>
            <consortium name="CYATHOMIX"/>
        </authorList>
    </citation>
    <scope>NUCLEOTIDE SEQUENCE</scope>
    <source>
        <strain evidence="2">N/A</strain>
    </source>
</reference>
<name>A0AA36M3G5_CYLNA</name>
<protein>
    <recommendedName>
        <fullName evidence="4">RBR-type E3 ubiquitin transferase</fullName>
    </recommendedName>
</protein>